<dbReference type="AlphaFoldDB" id="A0A368GTQ4"/>
<reference evidence="2 3" key="1">
    <citation type="submission" date="2014-10" db="EMBL/GenBank/DDBJ databases">
        <title>Draft genome of the hookworm Ancylostoma caninum.</title>
        <authorList>
            <person name="Mitreva M."/>
        </authorList>
    </citation>
    <scope>NUCLEOTIDE SEQUENCE [LARGE SCALE GENOMIC DNA]</scope>
    <source>
        <strain evidence="2 3">Baltimore</strain>
    </source>
</reference>
<dbReference type="Proteomes" id="UP000252519">
    <property type="component" value="Unassembled WGS sequence"/>
</dbReference>
<feature type="region of interest" description="Disordered" evidence="1">
    <location>
        <begin position="290"/>
        <end position="322"/>
    </location>
</feature>
<sequence length="408" mass="43808">MVSGSENQVSSELSVVSDMHRTATVSSTEQLDRNPDRNDSPSRLPPIHKLSVASYPLCSSKSSVDLHLTLGAETSSERPVLTRSRSNSSEPELDGKSSRSPSPRRKETMRRVAQEVQDVLQQPGRAKSEISAEIEELNDTATVIEEELVQPHGRRFEKRYHTADGIDVLKPKGTVLQGGILKRFSWNVSSAVGASSRKISARLGEHSRRHSQASTAASSESFGSSTSGISSSSSHAENEVRSGFFLYHTADGIDVLKPKGTVLQGGILKRFSWNVSSAVGASSRKISARLGEHSRRHSQASTAASSESFGSSTSGISSSSSHAENECMKAHISTIAVNDEDAATTATLNICLDAPDELSNGASTPSVPQPLQLTPPLPNMPPPPAEHGQKHEDLLRFIMENHLETSDV</sequence>
<dbReference type="EMBL" id="JOJR01000080">
    <property type="protein sequence ID" value="RCN46375.1"/>
    <property type="molecule type" value="Genomic_DNA"/>
</dbReference>
<feature type="compositionally biased region" description="Low complexity" evidence="1">
    <location>
        <begin position="214"/>
        <end position="234"/>
    </location>
</feature>
<feature type="compositionally biased region" description="Polar residues" evidence="1">
    <location>
        <begin position="1"/>
        <end position="14"/>
    </location>
</feature>
<gene>
    <name evidence="2" type="ORF">ANCCAN_07553</name>
</gene>
<feature type="compositionally biased region" description="Low complexity" evidence="1">
    <location>
        <begin position="301"/>
        <end position="321"/>
    </location>
</feature>
<feature type="region of interest" description="Disordered" evidence="1">
    <location>
        <begin position="203"/>
        <end position="234"/>
    </location>
</feature>
<evidence type="ECO:0000256" key="1">
    <source>
        <dbReference type="SAM" id="MobiDB-lite"/>
    </source>
</evidence>
<keyword evidence="3" id="KW-1185">Reference proteome</keyword>
<evidence type="ECO:0000313" key="2">
    <source>
        <dbReference type="EMBL" id="RCN46375.1"/>
    </source>
</evidence>
<name>A0A368GTQ4_ANCCA</name>
<dbReference type="STRING" id="29170.A0A368GTQ4"/>
<proteinExistence type="predicted"/>
<comment type="caution">
    <text evidence="2">The sequence shown here is derived from an EMBL/GenBank/DDBJ whole genome shotgun (WGS) entry which is preliminary data.</text>
</comment>
<organism evidence="2 3">
    <name type="scientific">Ancylostoma caninum</name>
    <name type="common">Dog hookworm</name>
    <dbReference type="NCBI Taxonomy" id="29170"/>
    <lineage>
        <taxon>Eukaryota</taxon>
        <taxon>Metazoa</taxon>
        <taxon>Ecdysozoa</taxon>
        <taxon>Nematoda</taxon>
        <taxon>Chromadorea</taxon>
        <taxon>Rhabditida</taxon>
        <taxon>Rhabditina</taxon>
        <taxon>Rhabditomorpha</taxon>
        <taxon>Strongyloidea</taxon>
        <taxon>Ancylostomatidae</taxon>
        <taxon>Ancylostomatinae</taxon>
        <taxon>Ancylostoma</taxon>
    </lineage>
</organism>
<protein>
    <submittedName>
        <fullName evidence="2">Uncharacterized protein</fullName>
    </submittedName>
</protein>
<accession>A0A368GTQ4</accession>
<dbReference type="OrthoDB" id="660555at2759"/>
<feature type="compositionally biased region" description="Basic and acidic residues" evidence="1">
    <location>
        <begin position="30"/>
        <end position="40"/>
    </location>
</feature>
<feature type="region of interest" description="Disordered" evidence="1">
    <location>
        <begin position="70"/>
        <end position="108"/>
    </location>
</feature>
<evidence type="ECO:0000313" key="3">
    <source>
        <dbReference type="Proteomes" id="UP000252519"/>
    </source>
</evidence>
<feature type="region of interest" description="Disordered" evidence="1">
    <location>
        <begin position="1"/>
        <end position="47"/>
    </location>
</feature>